<dbReference type="OrthoDB" id="5511173at2"/>
<feature type="compositionally biased region" description="Basic and acidic residues" evidence="1">
    <location>
        <begin position="159"/>
        <end position="171"/>
    </location>
</feature>
<organism evidence="2 3">
    <name type="scientific">Haliangium ochraceum (strain DSM 14365 / JCM 11303 / SMP-2)</name>
    <dbReference type="NCBI Taxonomy" id="502025"/>
    <lineage>
        <taxon>Bacteria</taxon>
        <taxon>Pseudomonadati</taxon>
        <taxon>Myxococcota</taxon>
        <taxon>Polyangia</taxon>
        <taxon>Haliangiales</taxon>
        <taxon>Kofleriaceae</taxon>
        <taxon>Haliangium</taxon>
    </lineage>
</organism>
<feature type="region of interest" description="Disordered" evidence="1">
    <location>
        <begin position="159"/>
        <end position="180"/>
    </location>
</feature>
<dbReference type="KEGG" id="hoh:Hoch_3797"/>
<feature type="region of interest" description="Disordered" evidence="1">
    <location>
        <begin position="83"/>
        <end position="106"/>
    </location>
</feature>
<sequence length="180" mass="20291">MSTSNDSAQDPAERSFWKRCSSCKSEIAFGALHFVCSVSTCNRKRTGMKFCSVPCWEVHLPMMRHREAYAEEERAPSKDAWLREQRAEAEAQESSARRRTVVAPAAKSSTSMDDEILVVASKLKKYIRERSGMNTSDTLLPVLSAHLRVLANQAIRHAAQDGRKTVMDRDLAMPSQRDED</sequence>
<dbReference type="AlphaFoldDB" id="D0LYE7"/>
<evidence type="ECO:0000256" key="1">
    <source>
        <dbReference type="SAM" id="MobiDB-lite"/>
    </source>
</evidence>
<keyword evidence="3" id="KW-1185">Reference proteome</keyword>
<dbReference type="EMBL" id="CP001804">
    <property type="protein sequence ID" value="ACY16297.1"/>
    <property type="molecule type" value="Genomic_DNA"/>
</dbReference>
<dbReference type="HOGENOM" id="CLU_1615974_0_0_7"/>
<evidence type="ECO:0000313" key="2">
    <source>
        <dbReference type="EMBL" id="ACY16297.1"/>
    </source>
</evidence>
<gene>
    <name evidence="2" type="ordered locus">Hoch_3797</name>
</gene>
<protein>
    <submittedName>
        <fullName evidence="2">Uncharacterized protein</fullName>
    </submittedName>
</protein>
<name>D0LYE7_HALO1</name>
<dbReference type="RefSeq" id="WP_012828896.1">
    <property type="nucleotide sequence ID" value="NC_013440.1"/>
</dbReference>
<accession>D0LYE7</accession>
<proteinExistence type="predicted"/>
<dbReference type="eggNOG" id="COG2036">
    <property type="taxonomic scope" value="Bacteria"/>
</dbReference>
<evidence type="ECO:0000313" key="3">
    <source>
        <dbReference type="Proteomes" id="UP000001880"/>
    </source>
</evidence>
<dbReference type="Proteomes" id="UP000001880">
    <property type="component" value="Chromosome"/>
</dbReference>
<reference evidence="2 3" key="1">
    <citation type="journal article" date="2010" name="Stand. Genomic Sci.">
        <title>Complete genome sequence of Haliangium ochraceum type strain (SMP-2).</title>
        <authorList>
            <consortium name="US DOE Joint Genome Institute (JGI-PGF)"/>
            <person name="Ivanova N."/>
            <person name="Daum C."/>
            <person name="Lang E."/>
            <person name="Abt B."/>
            <person name="Kopitz M."/>
            <person name="Saunders E."/>
            <person name="Lapidus A."/>
            <person name="Lucas S."/>
            <person name="Glavina Del Rio T."/>
            <person name="Nolan M."/>
            <person name="Tice H."/>
            <person name="Copeland A."/>
            <person name="Cheng J.F."/>
            <person name="Chen F."/>
            <person name="Bruce D."/>
            <person name="Goodwin L."/>
            <person name="Pitluck S."/>
            <person name="Mavromatis K."/>
            <person name="Pati A."/>
            <person name="Mikhailova N."/>
            <person name="Chen A."/>
            <person name="Palaniappan K."/>
            <person name="Land M."/>
            <person name="Hauser L."/>
            <person name="Chang Y.J."/>
            <person name="Jeffries C.D."/>
            <person name="Detter J.C."/>
            <person name="Brettin T."/>
            <person name="Rohde M."/>
            <person name="Goker M."/>
            <person name="Bristow J."/>
            <person name="Markowitz V."/>
            <person name="Eisen J.A."/>
            <person name="Hugenholtz P."/>
            <person name="Kyrpides N.C."/>
            <person name="Klenk H.P."/>
        </authorList>
    </citation>
    <scope>NUCLEOTIDE SEQUENCE [LARGE SCALE GENOMIC DNA]</scope>
    <source>
        <strain evidence="3">DSM 14365 / CIP 107738 / JCM 11303 / AJ 13395 / SMP-2</strain>
    </source>
</reference>